<reference evidence="1 2" key="1">
    <citation type="submission" date="2020-07" db="EMBL/GenBank/DDBJ databases">
        <title>Sequencing the genomes of 1000 actinobacteria strains.</title>
        <authorList>
            <person name="Klenk H.-P."/>
        </authorList>
    </citation>
    <scope>NUCLEOTIDE SEQUENCE [LARGE SCALE GENOMIC DNA]</scope>
    <source>
        <strain evidence="1 2">DSM 23871</strain>
    </source>
</reference>
<proteinExistence type="predicted"/>
<evidence type="ECO:0000313" key="1">
    <source>
        <dbReference type="EMBL" id="NYD75667.1"/>
    </source>
</evidence>
<sequence length="72" mass="7953">MAQALSVLLIGFAIDLALWVAFASAIALEVRHGYTTLDGRFRHLPQLESGTGTILRAAGEPYAEPDERNWRQ</sequence>
<comment type="caution">
    <text evidence="1">The sequence shown here is derived from an EMBL/GenBank/DDBJ whole genome shotgun (WGS) entry which is preliminary data.</text>
</comment>
<dbReference type="Proteomes" id="UP000589620">
    <property type="component" value="Unassembled WGS sequence"/>
</dbReference>
<organism evidence="1 2">
    <name type="scientific">Leifsonia soli</name>
    <dbReference type="NCBI Taxonomy" id="582665"/>
    <lineage>
        <taxon>Bacteria</taxon>
        <taxon>Bacillati</taxon>
        <taxon>Actinomycetota</taxon>
        <taxon>Actinomycetes</taxon>
        <taxon>Micrococcales</taxon>
        <taxon>Microbacteriaceae</taxon>
        <taxon>Leifsonia</taxon>
    </lineage>
</organism>
<evidence type="ECO:0000313" key="2">
    <source>
        <dbReference type="Proteomes" id="UP000589620"/>
    </source>
</evidence>
<dbReference type="EMBL" id="JACCBJ010000001">
    <property type="protein sequence ID" value="NYD75667.1"/>
    <property type="molecule type" value="Genomic_DNA"/>
</dbReference>
<protein>
    <submittedName>
        <fullName evidence="1">Uncharacterized protein</fullName>
    </submittedName>
</protein>
<gene>
    <name evidence="1" type="ORF">BJ963_003186</name>
</gene>
<accession>A0A852T3B5</accession>
<keyword evidence="2" id="KW-1185">Reference proteome</keyword>
<dbReference type="RefSeq" id="WP_179457513.1">
    <property type="nucleotide sequence ID" value="NZ_BAAAPX010000001.1"/>
</dbReference>
<dbReference type="AlphaFoldDB" id="A0A852T3B5"/>
<name>A0A852T3B5_9MICO</name>